<keyword evidence="1" id="KW-0645">Protease</keyword>
<dbReference type="Proteomes" id="UP000321947">
    <property type="component" value="Unassembled WGS sequence"/>
</dbReference>
<name>A0A5D3DVL2_CUCMM</name>
<sequence>MEAYWANTVELPSLEDLRIIPFEQKLIVDSLGVDLIKGHNQVTGKGFLTTGPRIEAGNVVRVQRGTDRRGERRMHEGHMDASGFLYASADVHPHEIYMYNSICIALPKLNYEVSYHMRLKESLVVVREMPPRRGARRGGREGRGRGAGRVQLEVQPVAQATNPAVPVTHADLAAMEQRFRDLIMQMREQQQPAPPTPVPVPVVLDQLSVEAKHLRDFRKYNPTTFDRSLEDPTRAQIWLSYLETIFRYMKCPEDQKVQCAVFMLTDRGTAWWETIERMLGGDVGQITWQ</sequence>
<dbReference type="EMBL" id="SSTD01002800">
    <property type="protein sequence ID" value="TYK27449.1"/>
    <property type="molecule type" value="Genomic_DNA"/>
</dbReference>
<dbReference type="GO" id="GO:0006508">
    <property type="term" value="P:proteolysis"/>
    <property type="evidence" value="ECO:0007669"/>
    <property type="project" value="UniProtKB-KW"/>
</dbReference>
<evidence type="ECO:0000313" key="1">
    <source>
        <dbReference type="EMBL" id="TYK27449.1"/>
    </source>
</evidence>
<proteinExistence type="predicted"/>
<comment type="caution">
    <text evidence="1">The sequence shown here is derived from an EMBL/GenBank/DDBJ whole genome shotgun (WGS) entry which is preliminary data.</text>
</comment>
<evidence type="ECO:0000313" key="2">
    <source>
        <dbReference type="Proteomes" id="UP000321947"/>
    </source>
</evidence>
<organism evidence="1 2">
    <name type="scientific">Cucumis melo var. makuwa</name>
    <name type="common">Oriental melon</name>
    <dbReference type="NCBI Taxonomy" id="1194695"/>
    <lineage>
        <taxon>Eukaryota</taxon>
        <taxon>Viridiplantae</taxon>
        <taxon>Streptophyta</taxon>
        <taxon>Embryophyta</taxon>
        <taxon>Tracheophyta</taxon>
        <taxon>Spermatophyta</taxon>
        <taxon>Magnoliopsida</taxon>
        <taxon>eudicotyledons</taxon>
        <taxon>Gunneridae</taxon>
        <taxon>Pentapetalae</taxon>
        <taxon>rosids</taxon>
        <taxon>fabids</taxon>
        <taxon>Cucurbitales</taxon>
        <taxon>Cucurbitaceae</taxon>
        <taxon>Benincaseae</taxon>
        <taxon>Cucumis</taxon>
    </lineage>
</organism>
<protein>
    <submittedName>
        <fullName evidence="1">Gag protease polyprotein</fullName>
    </submittedName>
</protein>
<gene>
    <name evidence="1" type="ORF">E5676_scaffold325G001480</name>
</gene>
<reference evidence="1 2" key="1">
    <citation type="submission" date="2019-08" db="EMBL/GenBank/DDBJ databases">
        <title>Draft genome sequences of two oriental melons (Cucumis melo L. var makuwa).</title>
        <authorList>
            <person name="Kwon S.-Y."/>
        </authorList>
    </citation>
    <scope>NUCLEOTIDE SEQUENCE [LARGE SCALE GENOMIC DNA]</scope>
    <source>
        <strain evidence="2">cv. Chang Bougi</strain>
        <tissue evidence="1">Leaf</tissue>
    </source>
</reference>
<dbReference type="AlphaFoldDB" id="A0A5D3DVL2"/>
<keyword evidence="1" id="KW-0378">Hydrolase</keyword>
<dbReference type="GO" id="GO:0008233">
    <property type="term" value="F:peptidase activity"/>
    <property type="evidence" value="ECO:0007669"/>
    <property type="project" value="UniProtKB-KW"/>
</dbReference>
<accession>A0A5D3DVL2</accession>